<proteinExistence type="predicted"/>
<organism evidence="2 3">
    <name type="scientific">Syntrophomonas zehnderi OL-4</name>
    <dbReference type="NCBI Taxonomy" id="690567"/>
    <lineage>
        <taxon>Bacteria</taxon>
        <taxon>Bacillati</taxon>
        <taxon>Bacillota</taxon>
        <taxon>Clostridia</taxon>
        <taxon>Eubacteriales</taxon>
        <taxon>Syntrophomonadaceae</taxon>
        <taxon>Syntrophomonas</taxon>
    </lineage>
</organism>
<sequence length="435" mass="48216">MDRVIIMGAAGRDFHNFNCYFRNNPAYQVVAFTAAQIPDIEGRVYPPSLAGEKYPDGIPIYAEEELPELIKKYDVDQVVFAYSDVSYDYIMHKSAVVNAAGADFRIMGPKNTMLKSQRKVIAITAIRTGSGKSQTTRYVSKLLTDAGQKVAVIRHPMPYGNLEEQVVMRFASYEDLDRFQCTIEEREEFEPHIDAGIVVYAGIDYELILRQAEAEADVILWDGGNNDLPFYESDLHIVIVDPHRAGHETSYYPGETNLRMADIAIINKVDSAEPSWVEAVKEAVIKSNPGAEIILANSPITVEQPESIKGKKVLVVEDGPTLTHGEMAYGAGSIAAQDLGAAELIDPRPYAVGSIRETFAKYNHLSNLLPAMGYGKTQIAELERTINSSPAEMVIIGTPIDLRRIMSINKPAVRVRYDLEEIGTPKLLHLIAKIL</sequence>
<dbReference type="Proteomes" id="UP000045545">
    <property type="component" value="Unassembled WGS sequence"/>
</dbReference>
<reference evidence="2 3" key="1">
    <citation type="submission" date="2015-03" db="EMBL/GenBank/DDBJ databases">
        <authorList>
            <person name="Murphy D."/>
        </authorList>
    </citation>
    <scope>NUCLEOTIDE SEQUENCE [LARGE SCALE GENOMIC DNA]</scope>
    <source>
        <strain evidence="2 3">OL-4</strain>
    </source>
</reference>
<dbReference type="InterPro" id="IPR003495">
    <property type="entry name" value="CobW/HypB/UreG_nucleotide-bd"/>
</dbReference>
<evidence type="ECO:0000313" key="2">
    <source>
        <dbReference type="EMBL" id="CFX46547.1"/>
    </source>
</evidence>
<dbReference type="STRING" id="690567.1271"/>
<dbReference type="RefSeq" id="WP_242847498.1">
    <property type="nucleotide sequence ID" value="NZ_CGIH01000025.1"/>
</dbReference>
<dbReference type="AlphaFoldDB" id="A0A0E4GAV8"/>
<gene>
    <name evidence="2" type="ORF">1271</name>
</gene>
<dbReference type="PANTHER" id="PTHR42869:SF1">
    <property type="entry name" value="SLL0572 PROTEIN"/>
    <property type="match status" value="1"/>
</dbReference>
<keyword evidence="3" id="KW-1185">Reference proteome</keyword>
<accession>A0A0E4GAV8</accession>
<dbReference type="EMBL" id="CGIH01000025">
    <property type="protein sequence ID" value="CFX46547.1"/>
    <property type="molecule type" value="Genomic_DNA"/>
</dbReference>
<protein>
    <submittedName>
        <fullName evidence="2">CobW/HypB/UreG domain</fullName>
    </submittedName>
</protein>
<dbReference type="InterPro" id="IPR027417">
    <property type="entry name" value="P-loop_NTPase"/>
</dbReference>
<dbReference type="InterPro" id="IPR053199">
    <property type="entry name" value="cDPG_synthetase-like"/>
</dbReference>
<dbReference type="Gene3D" id="3.40.50.720">
    <property type="entry name" value="NAD(P)-binding Rossmann-like Domain"/>
    <property type="match status" value="1"/>
</dbReference>
<dbReference type="Pfam" id="PF02492">
    <property type="entry name" value="cobW"/>
    <property type="match status" value="1"/>
</dbReference>
<feature type="domain" description="CobW/HypB/UreG nucleotide-binding" evidence="1">
    <location>
        <begin position="129"/>
        <end position="294"/>
    </location>
</feature>
<evidence type="ECO:0000259" key="1">
    <source>
        <dbReference type="Pfam" id="PF02492"/>
    </source>
</evidence>
<dbReference type="PANTHER" id="PTHR42869">
    <property type="entry name" value="SLL0572 PROTEIN"/>
    <property type="match status" value="1"/>
</dbReference>
<evidence type="ECO:0000313" key="3">
    <source>
        <dbReference type="Proteomes" id="UP000045545"/>
    </source>
</evidence>
<name>A0A0E4GAV8_9FIRM</name>
<dbReference type="SUPFAM" id="SSF52540">
    <property type="entry name" value="P-loop containing nucleoside triphosphate hydrolases"/>
    <property type="match status" value="1"/>
</dbReference>
<dbReference type="Gene3D" id="3.40.50.300">
    <property type="entry name" value="P-loop containing nucleotide triphosphate hydrolases"/>
    <property type="match status" value="1"/>
</dbReference>